<dbReference type="GO" id="GO:0006352">
    <property type="term" value="P:DNA-templated transcription initiation"/>
    <property type="evidence" value="ECO:0007669"/>
    <property type="project" value="InterPro"/>
</dbReference>
<evidence type="ECO:0000259" key="7">
    <source>
        <dbReference type="Pfam" id="PF08281"/>
    </source>
</evidence>
<reference evidence="8 9" key="1">
    <citation type="journal article" date="2015" name="Genome Announc.">
        <title>Complete Genome Sequence of the Novel Leech Symbiont Mucinivorans hirudinis M3T.</title>
        <authorList>
            <person name="Nelson M.C."/>
            <person name="Bomar L."/>
            <person name="Graf J."/>
        </authorList>
    </citation>
    <scope>NUCLEOTIDE SEQUENCE [LARGE SCALE GENOMIC DNA]</scope>
    <source>
        <strain evidence="9">M3</strain>
    </source>
</reference>
<feature type="domain" description="RNA polymerase sigma factor 70 region 4 type 2" evidence="7">
    <location>
        <begin position="97"/>
        <end position="147"/>
    </location>
</feature>
<dbReference type="Pfam" id="PF08281">
    <property type="entry name" value="Sigma70_r4_2"/>
    <property type="match status" value="1"/>
</dbReference>
<dbReference type="InterPro" id="IPR013325">
    <property type="entry name" value="RNA_pol_sigma_r2"/>
</dbReference>
<dbReference type="OrthoDB" id="670026at2"/>
<dbReference type="AlphaFoldDB" id="A0A060R9G2"/>
<dbReference type="GO" id="GO:0016987">
    <property type="term" value="F:sigma factor activity"/>
    <property type="evidence" value="ECO:0007669"/>
    <property type="project" value="UniProtKB-KW"/>
</dbReference>
<dbReference type="EMBL" id="HG934468">
    <property type="protein sequence ID" value="CDN32222.1"/>
    <property type="molecule type" value="Genomic_DNA"/>
</dbReference>
<dbReference type="eggNOG" id="COG1595">
    <property type="taxonomic scope" value="Bacteria"/>
</dbReference>
<name>A0A060R9G2_9BACT</name>
<dbReference type="InterPro" id="IPR014284">
    <property type="entry name" value="RNA_pol_sigma-70_dom"/>
</dbReference>
<dbReference type="KEGG" id="rbc:BN938_2149"/>
<dbReference type="STRING" id="1433126.BN938_2149"/>
<feature type="domain" description="RNA polymerase sigma-70 region 2" evidence="6">
    <location>
        <begin position="10"/>
        <end position="76"/>
    </location>
</feature>
<evidence type="ECO:0000256" key="3">
    <source>
        <dbReference type="ARBA" id="ARBA00023082"/>
    </source>
</evidence>
<evidence type="ECO:0000259" key="6">
    <source>
        <dbReference type="Pfam" id="PF04542"/>
    </source>
</evidence>
<dbReference type="InterPro" id="IPR036388">
    <property type="entry name" value="WH-like_DNA-bd_sf"/>
</dbReference>
<keyword evidence="9" id="KW-1185">Reference proteome</keyword>
<dbReference type="Gene3D" id="1.10.10.10">
    <property type="entry name" value="Winged helix-like DNA-binding domain superfamily/Winged helix DNA-binding domain"/>
    <property type="match status" value="1"/>
</dbReference>
<protein>
    <submittedName>
        <fullName evidence="8">RNA polymerase ECF-type sigma factor</fullName>
    </submittedName>
</protein>
<evidence type="ECO:0000256" key="1">
    <source>
        <dbReference type="ARBA" id="ARBA00010641"/>
    </source>
</evidence>
<comment type="similarity">
    <text evidence="1">Belongs to the sigma-70 factor family. ECF subfamily.</text>
</comment>
<evidence type="ECO:0000313" key="9">
    <source>
        <dbReference type="Proteomes" id="UP000027616"/>
    </source>
</evidence>
<dbReference type="GO" id="GO:0003677">
    <property type="term" value="F:DNA binding"/>
    <property type="evidence" value="ECO:0007669"/>
    <property type="project" value="UniProtKB-KW"/>
</dbReference>
<dbReference type="PANTHER" id="PTHR43133">
    <property type="entry name" value="RNA POLYMERASE ECF-TYPE SIGMA FACTO"/>
    <property type="match status" value="1"/>
</dbReference>
<organism evidence="8 9">
    <name type="scientific">Mucinivorans hirudinis</name>
    <dbReference type="NCBI Taxonomy" id="1433126"/>
    <lineage>
        <taxon>Bacteria</taxon>
        <taxon>Pseudomonadati</taxon>
        <taxon>Bacteroidota</taxon>
        <taxon>Bacteroidia</taxon>
        <taxon>Bacteroidales</taxon>
        <taxon>Rikenellaceae</taxon>
        <taxon>Mucinivorans</taxon>
    </lineage>
</organism>
<dbReference type="InterPro" id="IPR013249">
    <property type="entry name" value="RNA_pol_sigma70_r4_t2"/>
</dbReference>
<keyword evidence="4" id="KW-0238">DNA-binding</keyword>
<proteinExistence type="inferred from homology"/>
<accession>A0A060R9G2</accession>
<dbReference type="Gene3D" id="1.10.1740.10">
    <property type="match status" value="1"/>
</dbReference>
<dbReference type="PANTHER" id="PTHR43133:SF8">
    <property type="entry name" value="RNA POLYMERASE SIGMA FACTOR HI_1459-RELATED"/>
    <property type="match status" value="1"/>
</dbReference>
<evidence type="ECO:0000256" key="4">
    <source>
        <dbReference type="ARBA" id="ARBA00023125"/>
    </source>
</evidence>
<keyword evidence="3" id="KW-0731">Sigma factor</keyword>
<dbReference type="Pfam" id="PF04542">
    <property type="entry name" value="Sigma70_r2"/>
    <property type="match status" value="1"/>
</dbReference>
<dbReference type="SUPFAM" id="SSF88946">
    <property type="entry name" value="Sigma2 domain of RNA polymerase sigma factors"/>
    <property type="match status" value="1"/>
</dbReference>
<dbReference type="InterPro" id="IPR007627">
    <property type="entry name" value="RNA_pol_sigma70_r2"/>
</dbReference>
<dbReference type="CDD" id="cd06171">
    <property type="entry name" value="Sigma70_r4"/>
    <property type="match status" value="1"/>
</dbReference>
<evidence type="ECO:0000256" key="5">
    <source>
        <dbReference type="ARBA" id="ARBA00023163"/>
    </source>
</evidence>
<dbReference type="InterPro" id="IPR039425">
    <property type="entry name" value="RNA_pol_sigma-70-like"/>
</dbReference>
<dbReference type="InterPro" id="IPR013324">
    <property type="entry name" value="RNA_pol_sigma_r3/r4-like"/>
</dbReference>
<dbReference type="NCBIfam" id="TIGR02937">
    <property type="entry name" value="sigma70-ECF"/>
    <property type="match status" value="1"/>
</dbReference>
<evidence type="ECO:0000256" key="2">
    <source>
        <dbReference type="ARBA" id="ARBA00023015"/>
    </source>
</evidence>
<sequence>MNTTQFNTVVEDYADNLYRFVLGIVRIRAVAEDVVQESFSRVWENRRKVEPAKSKSYLFTIAYNLAISELRARNRRQSEDFSLTQLATQGSYNNLTEMIWQTLDTMSETQRSVIMLCDWEGYSYHEITQIMGLSLAQVKIYIHRTRNLLKERLQDEYRD</sequence>
<dbReference type="HOGENOM" id="CLU_047691_3_0_10"/>
<dbReference type="Proteomes" id="UP000027616">
    <property type="component" value="Chromosome I"/>
</dbReference>
<keyword evidence="5" id="KW-0804">Transcription</keyword>
<evidence type="ECO:0000313" key="8">
    <source>
        <dbReference type="EMBL" id="CDN32222.1"/>
    </source>
</evidence>
<dbReference type="SUPFAM" id="SSF88659">
    <property type="entry name" value="Sigma3 and sigma4 domains of RNA polymerase sigma factors"/>
    <property type="match status" value="1"/>
</dbReference>
<keyword evidence="2" id="KW-0805">Transcription regulation</keyword>
<gene>
    <name evidence="8" type="ORF">BN938_2149</name>
</gene>